<dbReference type="Proteomes" id="UP001652625">
    <property type="component" value="Chromosome 14"/>
</dbReference>
<feature type="domain" description="Alanine dehydrogenase/pyridine nucleotide transhydrogenase NAD(H)-binding" evidence="7">
    <location>
        <begin position="212"/>
        <end position="402"/>
    </location>
</feature>
<comment type="pathway">
    <text evidence="2">Amino-acid degradation; L-lysine degradation via saccharopine pathway; glutaryl-CoA from L-lysine: step 2/6.</text>
</comment>
<name>A0ABM4DG26_HYDVU</name>
<accession>A0ABM4DG26</accession>
<reference evidence="10" key="1">
    <citation type="submission" date="2025-08" db="UniProtKB">
        <authorList>
            <consortium name="RefSeq"/>
        </authorList>
    </citation>
    <scope>IDENTIFICATION</scope>
</reference>
<evidence type="ECO:0000256" key="1">
    <source>
        <dbReference type="ARBA" id="ARBA00004682"/>
    </source>
</evidence>
<dbReference type="SUPFAM" id="SSF55347">
    <property type="entry name" value="Glyceraldehyde-3-phosphate dehydrogenase-like, C-terminal domain"/>
    <property type="match status" value="1"/>
</dbReference>
<dbReference type="Pfam" id="PF03435">
    <property type="entry name" value="Sacchrp_dh_NADP"/>
    <property type="match status" value="1"/>
</dbReference>
<evidence type="ECO:0000256" key="4">
    <source>
        <dbReference type="ARBA" id="ARBA00023002"/>
    </source>
</evidence>
<comment type="similarity">
    <text evidence="6">In the C-terminal section; belongs to the saccharopine dehydrogenase family.</text>
</comment>
<evidence type="ECO:0000259" key="8">
    <source>
        <dbReference type="SMART" id="SM01003"/>
    </source>
</evidence>
<dbReference type="SUPFAM" id="SSF52283">
    <property type="entry name" value="Formate/glycerate dehydrogenase catalytic domain-like"/>
    <property type="match status" value="1"/>
</dbReference>
<dbReference type="InterPro" id="IPR007886">
    <property type="entry name" value="AlaDH/PNT_N"/>
</dbReference>
<dbReference type="Gene3D" id="3.40.50.720">
    <property type="entry name" value="NAD(P)-binding Rossmann-like Domain"/>
    <property type="match status" value="2"/>
</dbReference>
<dbReference type="PANTHER" id="PTHR11133">
    <property type="entry name" value="SACCHAROPINE DEHYDROGENASE"/>
    <property type="match status" value="1"/>
</dbReference>
<dbReference type="Gene3D" id="1.10.1870.10">
    <property type="entry name" value="Domain 3, Saccharopine reductase"/>
    <property type="match status" value="1"/>
</dbReference>
<dbReference type="Pfam" id="PF16653">
    <property type="entry name" value="Sacchrp_dh_C"/>
    <property type="match status" value="1"/>
</dbReference>
<protein>
    <submittedName>
        <fullName evidence="10">Alpha-aminoadipic semialdehyde synthase, mitochondrial isoform X2</fullName>
    </submittedName>
</protein>
<dbReference type="Pfam" id="PF05222">
    <property type="entry name" value="AlaDh_PNT_N"/>
    <property type="match status" value="1"/>
</dbReference>
<dbReference type="InterPro" id="IPR007698">
    <property type="entry name" value="AlaDH/PNT_NAD(H)-bd"/>
</dbReference>
<evidence type="ECO:0000313" key="9">
    <source>
        <dbReference type="Proteomes" id="UP001652625"/>
    </source>
</evidence>
<dbReference type="SUPFAM" id="SSF51735">
    <property type="entry name" value="NAD(P)-binding Rossmann-fold domains"/>
    <property type="match status" value="1"/>
</dbReference>
<evidence type="ECO:0000256" key="3">
    <source>
        <dbReference type="ARBA" id="ARBA00005624"/>
    </source>
</evidence>
<dbReference type="CDD" id="cd12189">
    <property type="entry name" value="LKR_SDH_like"/>
    <property type="match status" value="1"/>
</dbReference>
<dbReference type="InterPro" id="IPR051168">
    <property type="entry name" value="AASS"/>
</dbReference>
<dbReference type="InterPro" id="IPR005097">
    <property type="entry name" value="Sacchrp_dh_NADP-bd"/>
</dbReference>
<evidence type="ECO:0000256" key="5">
    <source>
        <dbReference type="ARBA" id="ARBA00023268"/>
    </source>
</evidence>
<dbReference type="InterPro" id="IPR032095">
    <property type="entry name" value="Sacchrp_dh-like_C"/>
</dbReference>
<comment type="pathway">
    <text evidence="1">Amino-acid degradation; L-lysine degradation via saccharopine pathway; glutaryl-CoA from L-lysine: step 1/6.</text>
</comment>
<gene>
    <name evidence="10" type="primary">LOC100199926</name>
</gene>
<comment type="similarity">
    <text evidence="3">In the N-terminal section; belongs to the AlaDH/PNT family.</text>
</comment>
<dbReference type="SMART" id="SM01002">
    <property type="entry name" value="AlaDh_PNT_C"/>
    <property type="match status" value="1"/>
</dbReference>
<sequence length="935" mass="103491">MWNAKKFFQRTVAKSKTSWRTKVTVKSSKIIGIRREDINVWERRAPIAPQHVSELQNQGIKVLVQPSTRRAYTMLEYESAGATIQEDLSPASLIMAVKQVPIDILIPSKSYSFFSHTIKAQEGNMPLLDAMLEKNIRMIDYEKMVDSHGKRVAAFGKFAGVGGMINILHGLGLRLLSLGHHTPFMYVGSTHNYKNSRQARLSIYELGENIRAGELPKHFGPLTFVFTGSGNVSQGAQEVFNELPHVYVHPHELKEAIQAYDHKTIIATKVSRRHYLVPKDGGEYNADEFHAHPERYRSIFAEKIAPYASVIINGVYWAPRNPRLLTKADGISLLQINHRANKYSGCPELPHRLLAICDISADLGGSLEFMKECTTIEYPFSLFNPVKDTSEIGVAGDGLLYCSIDNIPAQLPREATDYFGKLLVPWIPEMAAGDATKPFLSETCYSNVVKGAVICSNGTLTEKYKYIADLRAKKEAAKAASLLGTSTDLIKKKVLVLGAGHVAGPLVEYLSRDGSVHLTAVSSVNDEAEYLAQKYKNTVPVVMDVTKSKERLRGLINQSDLVVSLLPYTFHPEIAKVCISERKNMLTASYVSPEMKSLHQSALEAGITIFQEIGLDPGIDHLLAMKCFDEVKEDGGKVVSFLSYCGGLPAPEDAGNPLRYKFSWSPRGALMTALNGACYMQDGKIVKIEPGQLFQSCKPLDFFPGFNLEGYPNRDSTAYIEKYGLNDIKTMLRGTMRYKDFSVAVIGMLKLGLLNPKKVPGFEAGTSTTWGKLINILLGSHDLRGDSLSIIVYDKIGRNDISLKAIQDLGLICSETKIEAKDTPLDTLADYLSKKLIYAKGERDLVLLRHQIGIEWPNGKMETRNISLVAYGDPDGYSAMARTVSIPAAIAAKMILDGDVATKGNIIPLTKDLYLPILKNLALENIKWTTKSTFH</sequence>
<keyword evidence="9" id="KW-1185">Reference proteome</keyword>
<dbReference type="GeneID" id="100199926"/>
<organism evidence="9 10">
    <name type="scientific">Hydra vulgaris</name>
    <name type="common">Hydra</name>
    <name type="synonym">Hydra attenuata</name>
    <dbReference type="NCBI Taxonomy" id="6087"/>
    <lineage>
        <taxon>Eukaryota</taxon>
        <taxon>Metazoa</taxon>
        <taxon>Cnidaria</taxon>
        <taxon>Hydrozoa</taxon>
        <taxon>Hydroidolina</taxon>
        <taxon>Anthoathecata</taxon>
        <taxon>Aplanulata</taxon>
        <taxon>Hydridae</taxon>
        <taxon>Hydra</taxon>
    </lineage>
</organism>
<keyword evidence="4" id="KW-0560">Oxidoreductase</keyword>
<feature type="domain" description="Alanine dehydrogenase/pyridine nucleotide transhydrogenase N-terminal" evidence="8">
    <location>
        <begin position="32"/>
        <end position="162"/>
    </location>
</feature>
<dbReference type="InterPro" id="IPR036291">
    <property type="entry name" value="NAD(P)-bd_dom_sf"/>
</dbReference>
<keyword evidence="5" id="KW-0511">Multifunctional enzyme</keyword>
<evidence type="ECO:0000259" key="7">
    <source>
        <dbReference type="SMART" id="SM01002"/>
    </source>
</evidence>
<dbReference type="Gene3D" id="3.30.360.10">
    <property type="entry name" value="Dihydrodipicolinate Reductase, domain 2"/>
    <property type="match status" value="1"/>
</dbReference>
<evidence type="ECO:0000256" key="2">
    <source>
        <dbReference type="ARBA" id="ARBA00004720"/>
    </source>
</evidence>
<dbReference type="RefSeq" id="XP_065673366.1">
    <property type="nucleotide sequence ID" value="XM_065817294.1"/>
</dbReference>
<evidence type="ECO:0000313" key="10">
    <source>
        <dbReference type="RefSeq" id="XP_065673366.1"/>
    </source>
</evidence>
<evidence type="ECO:0000256" key="6">
    <source>
        <dbReference type="ARBA" id="ARBA00025744"/>
    </source>
</evidence>
<dbReference type="SMART" id="SM01003">
    <property type="entry name" value="AlaDh_PNT_N"/>
    <property type="match status" value="1"/>
</dbReference>
<dbReference type="PANTHER" id="PTHR11133:SF22">
    <property type="entry name" value="ALPHA-AMINOADIPIC SEMIALDEHYDE SYNTHASE, MITOCHONDRIAL"/>
    <property type="match status" value="1"/>
</dbReference>
<proteinExistence type="inferred from homology"/>